<sequence length="122" mass="13331">MSFPTSVKMIFSCLLAVSINMVQAQFVLEPVPLNQPVQVLRPYSYGFQFGDGQGMSQYRQESADGTGAVKGTYGYVDPFGVSRNVEYSAGVDGYKAFIKSNEPGLSNHISADAIYQVRPPHL</sequence>
<dbReference type="PANTHER" id="PTHR10380">
    <property type="entry name" value="CUTICLE PROTEIN"/>
    <property type="match status" value="1"/>
</dbReference>
<organism evidence="3 4">
    <name type="scientific">Caerostris extrusa</name>
    <name type="common">Bark spider</name>
    <name type="synonym">Caerostris bankana</name>
    <dbReference type="NCBI Taxonomy" id="172846"/>
    <lineage>
        <taxon>Eukaryota</taxon>
        <taxon>Metazoa</taxon>
        <taxon>Ecdysozoa</taxon>
        <taxon>Arthropoda</taxon>
        <taxon>Chelicerata</taxon>
        <taxon>Arachnida</taxon>
        <taxon>Araneae</taxon>
        <taxon>Araneomorphae</taxon>
        <taxon>Entelegynae</taxon>
        <taxon>Araneoidea</taxon>
        <taxon>Araneidae</taxon>
        <taxon>Caerostris</taxon>
    </lineage>
</organism>
<keyword evidence="1" id="KW-0193">Cuticle</keyword>
<dbReference type="Pfam" id="PF00379">
    <property type="entry name" value="Chitin_bind_4"/>
    <property type="match status" value="1"/>
</dbReference>
<dbReference type="InterPro" id="IPR000618">
    <property type="entry name" value="Insect_cuticle"/>
</dbReference>
<dbReference type="Proteomes" id="UP001054945">
    <property type="component" value="Unassembled WGS sequence"/>
</dbReference>
<keyword evidence="2" id="KW-0732">Signal</keyword>
<accession>A0AAV4MKZ0</accession>
<evidence type="ECO:0000256" key="1">
    <source>
        <dbReference type="PROSITE-ProRule" id="PRU00497"/>
    </source>
</evidence>
<keyword evidence="4" id="KW-1185">Reference proteome</keyword>
<comment type="caution">
    <text evidence="3">The sequence shown here is derived from an EMBL/GenBank/DDBJ whole genome shotgun (WGS) entry which is preliminary data.</text>
</comment>
<feature type="signal peptide" evidence="2">
    <location>
        <begin position="1"/>
        <end position="24"/>
    </location>
</feature>
<reference evidence="3 4" key="1">
    <citation type="submission" date="2021-06" db="EMBL/GenBank/DDBJ databases">
        <title>Caerostris extrusa draft genome.</title>
        <authorList>
            <person name="Kono N."/>
            <person name="Arakawa K."/>
        </authorList>
    </citation>
    <scope>NUCLEOTIDE SEQUENCE [LARGE SCALE GENOMIC DNA]</scope>
</reference>
<name>A0AAV4MKZ0_CAEEX</name>
<dbReference type="PROSITE" id="PS51155">
    <property type="entry name" value="CHIT_BIND_RR_2"/>
    <property type="match status" value="1"/>
</dbReference>
<evidence type="ECO:0000256" key="2">
    <source>
        <dbReference type="SAM" id="SignalP"/>
    </source>
</evidence>
<dbReference type="GO" id="GO:0062129">
    <property type="term" value="C:chitin-based extracellular matrix"/>
    <property type="evidence" value="ECO:0007669"/>
    <property type="project" value="TreeGrafter"/>
</dbReference>
<dbReference type="AlphaFoldDB" id="A0AAV4MKZ0"/>
<gene>
    <name evidence="3" type="ORF">CEXT_423901</name>
</gene>
<dbReference type="InterPro" id="IPR050468">
    <property type="entry name" value="Cuticle_Struct_Prot"/>
</dbReference>
<evidence type="ECO:0000313" key="4">
    <source>
        <dbReference type="Proteomes" id="UP001054945"/>
    </source>
</evidence>
<protein>
    <submittedName>
        <fullName evidence="3">Uncharacterized protein</fullName>
    </submittedName>
</protein>
<feature type="chain" id="PRO_5043472761" evidence="2">
    <location>
        <begin position="25"/>
        <end position="122"/>
    </location>
</feature>
<dbReference type="EMBL" id="BPLR01019925">
    <property type="protein sequence ID" value="GIX73177.1"/>
    <property type="molecule type" value="Genomic_DNA"/>
</dbReference>
<proteinExistence type="predicted"/>
<dbReference type="GO" id="GO:0008010">
    <property type="term" value="F:structural constituent of chitin-based larval cuticle"/>
    <property type="evidence" value="ECO:0007669"/>
    <property type="project" value="TreeGrafter"/>
</dbReference>
<evidence type="ECO:0000313" key="3">
    <source>
        <dbReference type="EMBL" id="GIX73177.1"/>
    </source>
</evidence>